<evidence type="ECO:0000256" key="6">
    <source>
        <dbReference type="ARBA" id="ARBA00023163"/>
    </source>
</evidence>
<reference evidence="7 8" key="1">
    <citation type="journal article" date="2021" name="Int. J. Syst. Evol. Microbiol.">
        <title>Reticulibacter mediterranei gen. nov., sp. nov., within the new family Reticulibacteraceae fam. nov., and Ktedonospora formicarum gen. nov., sp. nov., Ktedonobacter robiniae sp. nov., Dictyobacter formicarum sp. nov. and Dictyobacter arantiisoli sp. nov., belonging to the class Ktedonobacteria.</title>
        <authorList>
            <person name="Yabe S."/>
            <person name="Zheng Y."/>
            <person name="Wang C.M."/>
            <person name="Sakai Y."/>
            <person name="Abe K."/>
            <person name="Yokota A."/>
            <person name="Donadio S."/>
            <person name="Cavaletti L."/>
            <person name="Monciardini P."/>
        </authorList>
    </citation>
    <scope>NUCLEOTIDE SEQUENCE [LARGE SCALE GENOMIC DNA]</scope>
    <source>
        <strain evidence="7 8">SOSP1-30</strain>
    </source>
</reference>
<dbReference type="InterPro" id="IPR036390">
    <property type="entry name" value="WH_DNA-bd_sf"/>
</dbReference>
<sequence length="131" mass="14635">MREKLNANAQAVLDIVRGADHPTALDIYDAVKSLRPRIGLASVYRILHQLAERGYIKELGRTEEGCRYDAHIERHDHAICTMCGALFDVPVEIQLPQEMLLAAARATGLTLRSHELRLYGTCPQCTGKTHD</sequence>
<dbReference type="Gene3D" id="3.30.1490.190">
    <property type="match status" value="1"/>
</dbReference>
<dbReference type="PANTHER" id="PTHR33202">
    <property type="entry name" value="ZINC UPTAKE REGULATION PROTEIN"/>
    <property type="match status" value="1"/>
</dbReference>
<name>A0ABQ3UHF1_9CHLR</name>
<dbReference type="EMBL" id="BNJG01000001">
    <property type="protein sequence ID" value="GHO52151.1"/>
    <property type="molecule type" value="Genomic_DNA"/>
</dbReference>
<organism evidence="7 8">
    <name type="scientific">Ktedonobacter robiniae</name>
    <dbReference type="NCBI Taxonomy" id="2778365"/>
    <lineage>
        <taxon>Bacteria</taxon>
        <taxon>Bacillati</taxon>
        <taxon>Chloroflexota</taxon>
        <taxon>Ktedonobacteria</taxon>
        <taxon>Ktedonobacterales</taxon>
        <taxon>Ktedonobacteraceae</taxon>
        <taxon>Ktedonobacter</taxon>
    </lineage>
</organism>
<dbReference type="RefSeq" id="WP_201369089.1">
    <property type="nucleotide sequence ID" value="NZ_BNJG01000001.1"/>
</dbReference>
<dbReference type="SUPFAM" id="SSF46785">
    <property type="entry name" value="Winged helix' DNA-binding domain"/>
    <property type="match status" value="1"/>
</dbReference>
<evidence type="ECO:0000313" key="8">
    <source>
        <dbReference type="Proteomes" id="UP000654345"/>
    </source>
</evidence>
<accession>A0ABQ3UHF1</accession>
<dbReference type="InterPro" id="IPR036388">
    <property type="entry name" value="WH-like_DNA-bd_sf"/>
</dbReference>
<gene>
    <name evidence="7" type="ORF">KSB_06260</name>
</gene>
<keyword evidence="6" id="KW-0804">Transcription</keyword>
<dbReference type="InterPro" id="IPR002481">
    <property type="entry name" value="FUR"/>
</dbReference>
<dbReference type="PANTHER" id="PTHR33202:SF7">
    <property type="entry name" value="FERRIC UPTAKE REGULATION PROTEIN"/>
    <property type="match status" value="1"/>
</dbReference>
<proteinExistence type="inferred from homology"/>
<evidence type="ECO:0000256" key="2">
    <source>
        <dbReference type="ARBA" id="ARBA00022491"/>
    </source>
</evidence>
<keyword evidence="2" id="KW-0678">Repressor</keyword>
<evidence type="ECO:0000256" key="3">
    <source>
        <dbReference type="ARBA" id="ARBA00022833"/>
    </source>
</evidence>
<comment type="caution">
    <text evidence="7">The sequence shown here is derived from an EMBL/GenBank/DDBJ whole genome shotgun (WGS) entry which is preliminary data.</text>
</comment>
<dbReference type="Proteomes" id="UP000654345">
    <property type="component" value="Unassembled WGS sequence"/>
</dbReference>
<evidence type="ECO:0000313" key="7">
    <source>
        <dbReference type="EMBL" id="GHO52151.1"/>
    </source>
</evidence>
<evidence type="ECO:0000256" key="5">
    <source>
        <dbReference type="ARBA" id="ARBA00023125"/>
    </source>
</evidence>
<dbReference type="CDD" id="cd07153">
    <property type="entry name" value="Fur_like"/>
    <property type="match status" value="1"/>
</dbReference>
<keyword evidence="8" id="KW-1185">Reference proteome</keyword>
<dbReference type="Gene3D" id="1.10.10.10">
    <property type="entry name" value="Winged helix-like DNA-binding domain superfamily/Winged helix DNA-binding domain"/>
    <property type="match status" value="1"/>
</dbReference>
<dbReference type="InterPro" id="IPR043135">
    <property type="entry name" value="Fur_C"/>
</dbReference>
<evidence type="ECO:0000256" key="4">
    <source>
        <dbReference type="ARBA" id="ARBA00023015"/>
    </source>
</evidence>
<dbReference type="Pfam" id="PF01475">
    <property type="entry name" value="FUR"/>
    <property type="match status" value="1"/>
</dbReference>
<protein>
    <submittedName>
        <fullName evidence="7">Transcriptional repressor</fullName>
    </submittedName>
</protein>
<evidence type="ECO:0000256" key="1">
    <source>
        <dbReference type="ARBA" id="ARBA00007957"/>
    </source>
</evidence>
<keyword evidence="3" id="KW-0862">Zinc</keyword>
<keyword evidence="5" id="KW-0238">DNA-binding</keyword>
<keyword evidence="4" id="KW-0805">Transcription regulation</keyword>
<comment type="similarity">
    <text evidence="1">Belongs to the Fur family.</text>
</comment>